<keyword evidence="5 8" id="KW-0812">Transmembrane</keyword>
<feature type="transmembrane region" description="Helical" evidence="8">
    <location>
        <begin position="175"/>
        <end position="201"/>
    </location>
</feature>
<proteinExistence type="inferred from homology"/>
<keyword evidence="4" id="KW-1003">Cell membrane</keyword>
<dbReference type="PANTHER" id="PTHR21716:SF53">
    <property type="entry name" value="PERMEASE PERM-RELATED"/>
    <property type="match status" value="1"/>
</dbReference>
<name>A0ABS2L745_9MICO</name>
<feature type="transmembrane region" description="Helical" evidence="8">
    <location>
        <begin position="92"/>
        <end position="116"/>
    </location>
</feature>
<evidence type="ECO:0000256" key="4">
    <source>
        <dbReference type="ARBA" id="ARBA00022475"/>
    </source>
</evidence>
<evidence type="ECO:0000256" key="7">
    <source>
        <dbReference type="ARBA" id="ARBA00023136"/>
    </source>
</evidence>
<feature type="transmembrane region" description="Helical" evidence="8">
    <location>
        <begin position="249"/>
        <end position="276"/>
    </location>
</feature>
<keyword evidence="6 8" id="KW-1133">Transmembrane helix</keyword>
<dbReference type="InterPro" id="IPR002549">
    <property type="entry name" value="AI-2E-like"/>
</dbReference>
<dbReference type="PANTHER" id="PTHR21716">
    <property type="entry name" value="TRANSMEMBRANE PROTEIN"/>
    <property type="match status" value="1"/>
</dbReference>
<accession>A0ABS2L745</accession>
<comment type="subcellular location">
    <subcellularLocation>
        <location evidence="1">Cell membrane</location>
        <topology evidence="1">Multi-pass membrane protein</topology>
    </subcellularLocation>
</comment>
<dbReference type="Proteomes" id="UP000776164">
    <property type="component" value="Unassembled WGS sequence"/>
</dbReference>
<evidence type="ECO:0000313" key="9">
    <source>
        <dbReference type="EMBL" id="MBM7472819.1"/>
    </source>
</evidence>
<feature type="transmembrane region" description="Helical" evidence="8">
    <location>
        <begin position="347"/>
        <end position="369"/>
    </location>
</feature>
<evidence type="ECO:0000256" key="2">
    <source>
        <dbReference type="ARBA" id="ARBA00009773"/>
    </source>
</evidence>
<dbReference type="Pfam" id="PF01594">
    <property type="entry name" value="AI-2E_transport"/>
    <property type="match status" value="1"/>
</dbReference>
<feature type="transmembrane region" description="Helical" evidence="8">
    <location>
        <begin position="38"/>
        <end position="56"/>
    </location>
</feature>
<evidence type="ECO:0000313" key="10">
    <source>
        <dbReference type="Proteomes" id="UP000776164"/>
    </source>
</evidence>
<evidence type="ECO:0000256" key="5">
    <source>
        <dbReference type="ARBA" id="ARBA00022692"/>
    </source>
</evidence>
<dbReference type="EMBL" id="JAFBBU010000001">
    <property type="protein sequence ID" value="MBM7472819.1"/>
    <property type="molecule type" value="Genomic_DNA"/>
</dbReference>
<feature type="transmembrane region" description="Helical" evidence="8">
    <location>
        <begin position="282"/>
        <end position="310"/>
    </location>
</feature>
<evidence type="ECO:0000256" key="6">
    <source>
        <dbReference type="ARBA" id="ARBA00022989"/>
    </source>
</evidence>
<keyword evidence="10" id="KW-1185">Reference proteome</keyword>
<sequence length="375" mass="39295">MRMSRRHTPPPSPASISPEVQTITQGTETFAQVNAFKIGLLGALGVLVALVIGGLVTQLGTVLIYVGVALFIALGLDPLVSRLSKRMPRALAIGIVFGVVVLILAGLLFTIIPIIVEQTTNLVNNFPTYMTNLQNSDWVKNLENQLAGVVSVDDVIKNVQTFFSPDKVLSLGGGILAVGAGVASGVTGSVIVLILTLYFLASLRSMKRVTYRFVPATKRANFAEITEQITQAVGRYVVGQIALALVNGILSFIFLSIIGAPLPVLLAFIAFLLSLVPLVGTITGSVIIVLVCLLASPLTALVAAIYYLIYMQVEAYVLSPRIMNRAVSVPGAVVVIGAVAGGTVGGVLGALVAIPVAASAIIIIEKVVFPKQDAK</sequence>
<keyword evidence="3" id="KW-0813">Transport</keyword>
<comment type="caution">
    <text evidence="9">The sequence shown here is derived from an EMBL/GenBank/DDBJ whole genome shotgun (WGS) entry which is preliminary data.</text>
</comment>
<feature type="transmembrane region" description="Helical" evidence="8">
    <location>
        <begin position="322"/>
        <end position="341"/>
    </location>
</feature>
<keyword evidence="7 8" id="KW-0472">Membrane</keyword>
<organism evidence="9 10">
    <name type="scientific">Subtercola frigoramans</name>
    <dbReference type="NCBI Taxonomy" id="120298"/>
    <lineage>
        <taxon>Bacteria</taxon>
        <taxon>Bacillati</taxon>
        <taxon>Actinomycetota</taxon>
        <taxon>Actinomycetes</taxon>
        <taxon>Micrococcales</taxon>
        <taxon>Microbacteriaceae</taxon>
        <taxon>Subtercola</taxon>
    </lineage>
</organism>
<evidence type="ECO:0000256" key="3">
    <source>
        <dbReference type="ARBA" id="ARBA00022448"/>
    </source>
</evidence>
<feature type="transmembrane region" description="Helical" evidence="8">
    <location>
        <begin position="62"/>
        <end position="80"/>
    </location>
</feature>
<evidence type="ECO:0000256" key="1">
    <source>
        <dbReference type="ARBA" id="ARBA00004651"/>
    </source>
</evidence>
<protein>
    <submittedName>
        <fullName evidence="9">PurR-regulated permease PerM</fullName>
    </submittedName>
</protein>
<evidence type="ECO:0000256" key="8">
    <source>
        <dbReference type="SAM" id="Phobius"/>
    </source>
</evidence>
<dbReference type="RefSeq" id="WP_307827184.1">
    <property type="nucleotide sequence ID" value="NZ_BAAAHT010000015.1"/>
</dbReference>
<reference evidence="9 10" key="1">
    <citation type="submission" date="2021-01" db="EMBL/GenBank/DDBJ databases">
        <title>Sequencing the genomes of 1000 actinobacteria strains.</title>
        <authorList>
            <person name="Klenk H.-P."/>
        </authorList>
    </citation>
    <scope>NUCLEOTIDE SEQUENCE [LARGE SCALE GENOMIC DNA]</scope>
    <source>
        <strain evidence="9 10">DSM 13057</strain>
    </source>
</reference>
<comment type="similarity">
    <text evidence="2">Belongs to the autoinducer-2 exporter (AI-2E) (TC 2.A.86) family.</text>
</comment>
<gene>
    <name evidence="9" type="ORF">JOE66_002453</name>
</gene>